<feature type="compositionally biased region" description="Basic and acidic residues" evidence="2">
    <location>
        <begin position="346"/>
        <end position="370"/>
    </location>
</feature>
<gene>
    <name evidence="4" type="ORF">ODALV1_LOCUS26492</name>
</gene>
<feature type="domain" description="C2H2-type" evidence="3">
    <location>
        <begin position="946"/>
        <end position="969"/>
    </location>
</feature>
<feature type="compositionally biased region" description="Basic residues" evidence="2">
    <location>
        <begin position="1044"/>
        <end position="1053"/>
    </location>
</feature>
<feature type="compositionally biased region" description="Low complexity" evidence="2">
    <location>
        <begin position="573"/>
        <end position="594"/>
    </location>
</feature>
<feature type="region of interest" description="Disordered" evidence="2">
    <location>
        <begin position="677"/>
        <end position="707"/>
    </location>
</feature>
<feature type="compositionally biased region" description="Basic and acidic residues" evidence="2">
    <location>
        <begin position="86"/>
        <end position="101"/>
    </location>
</feature>
<dbReference type="InterPro" id="IPR032922">
    <property type="entry name" value="SON"/>
</dbReference>
<feature type="compositionally biased region" description="Low complexity" evidence="2">
    <location>
        <begin position="606"/>
        <end position="651"/>
    </location>
</feature>
<feature type="domain" description="C2H2-type" evidence="3">
    <location>
        <begin position="782"/>
        <end position="810"/>
    </location>
</feature>
<name>A0ABP1RV03_9HEXA</name>
<dbReference type="InterPro" id="IPR036236">
    <property type="entry name" value="Znf_C2H2_sf"/>
</dbReference>
<feature type="compositionally biased region" description="Acidic residues" evidence="2">
    <location>
        <begin position="76"/>
        <end position="85"/>
    </location>
</feature>
<evidence type="ECO:0000256" key="1">
    <source>
        <dbReference type="PROSITE-ProRule" id="PRU00042"/>
    </source>
</evidence>
<proteinExistence type="predicted"/>
<feature type="domain" description="C2H2-type" evidence="3">
    <location>
        <begin position="810"/>
        <end position="838"/>
    </location>
</feature>
<feature type="region of interest" description="Disordered" evidence="2">
    <location>
        <begin position="572"/>
        <end position="594"/>
    </location>
</feature>
<feature type="region of interest" description="Disordered" evidence="2">
    <location>
        <begin position="237"/>
        <end position="382"/>
    </location>
</feature>
<feature type="compositionally biased region" description="Basic and acidic residues" evidence="2">
    <location>
        <begin position="237"/>
        <end position="290"/>
    </location>
</feature>
<keyword evidence="1" id="KW-0863">Zinc-finger</keyword>
<feature type="region of interest" description="Disordered" evidence="2">
    <location>
        <begin position="413"/>
        <end position="434"/>
    </location>
</feature>
<organism evidence="4 5">
    <name type="scientific">Orchesella dallaii</name>
    <dbReference type="NCBI Taxonomy" id="48710"/>
    <lineage>
        <taxon>Eukaryota</taxon>
        <taxon>Metazoa</taxon>
        <taxon>Ecdysozoa</taxon>
        <taxon>Arthropoda</taxon>
        <taxon>Hexapoda</taxon>
        <taxon>Collembola</taxon>
        <taxon>Entomobryomorpha</taxon>
        <taxon>Entomobryoidea</taxon>
        <taxon>Orchesellidae</taxon>
        <taxon>Orchesellinae</taxon>
        <taxon>Orchesella</taxon>
    </lineage>
</organism>
<accession>A0ABP1RV03</accession>
<feature type="region of interest" description="Disordered" evidence="2">
    <location>
        <begin position="1"/>
        <end position="191"/>
    </location>
</feature>
<dbReference type="Gene3D" id="3.30.160.60">
    <property type="entry name" value="Classic Zinc Finger"/>
    <property type="match status" value="2"/>
</dbReference>
<dbReference type="SMART" id="SM00355">
    <property type="entry name" value="ZnF_C2H2"/>
    <property type="match status" value="6"/>
</dbReference>
<evidence type="ECO:0000259" key="3">
    <source>
        <dbReference type="PROSITE" id="PS50157"/>
    </source>
</evidence>
<dbReference type="PANTHER" id="PTHR46528">
    <property type="entry name" value="PROTEIN SON"/>
    <property type="match status" value="1"/>
</dbReference>
<feature type="compositionally biased region" description="Basic residues" evidence="2">
    <location>
        <begin position="1002"/>
        <end position="1018"/>
    </location>
</feature>
<feature type="compositionally biased region" description="Acidic residues" evidence="2">
    <location>
        <begin position="12"/>
        <end position="45"/>
    </location>
</feature>
<dbReference type="SUPFAM" id="SSF57667">
    <property type="entry name" value="beta-beta-alpha zinc fingers"/>
    <property type="match status" value="1"/>
</dbReference>
<feature type="compositionally biased region" description="Basic and acidic residues" evidence="2">
    <location>
        <begin position="62"/>
        <end position="75"/>
    </location>
</feature>
<dbReference type="EMBL" id="CAXLJM020000111">
    <property type="protein sequence ID" value="CAL8136540.1"/>
    <property type="molecule type" value="Genomic_DNA"/>
</dbReference>
<feature type="compositionally biased region" description="Basic and acidic residues" evidence="2">
    <location>
        <begin position="1"/>
        <end position="11"/>
    </location>
</feature>
<evidence type="ECO:0000313" key="4">
    <source>
        <dbReference type="EMBL" id="CAL8136540.1"/>
    </source>
</evidence>
<feature type="compositionally biased region" description="Basic residues" evidence="2">
    <location>
        <begin position="684"/>
        <end position="703"/>
    </location>
</feature>
<dbReference type="PROSITE" id="PS00028">
    <property type="entry name" value="ZINC_FINGER_C2H2_1"/>
    <property type="match status" value="3"/>
</dbReference>
<feature type="compositionally biased region" description="Acidic residues" evidence="2">
    <location>
        <begin position="52"/>
        <end position="61"/>
    </location>
</feature>
<dbReference type="InterPro" id="IPR013087">
    <property type="entry name" value="Znf_C2H2_type"/>
</dbReference>
<protein>
    <recommendedName>
        <fullName evidence="3">C2H2-type domain-containing protein</fullName>
    </recommendedName>
</protein>
<dbReference type="PROSITE" id="PS50157">
    <property type="entry name" value="ZINC_FINGER_C2H2_2"/>
    <property type="match status" value="3"/>
</dbReference>
<feature type="compositionally biased region" description="Basic and acidic residues" evidence="2">
    <location>
        <begin position="300"/>
        <end position="338"/>
    </location>
</feature>
<feature type="compositionally biased region" description="Polar residues" evidence="2">
    <location>
        <begin position="423"/>
        <end position="434"/>
    </location>
</feature>
<feature type="region of interest" description="Disordered" evidence="2">
    <location>
        <begin position="606"/>
        <end position="657"/>
    </location>
</feature>
<feature type="compositionally biased region" description="Acidic residues" evidence="2">
    <location>
        <begin position="1022"/>
        <end position="1037"/>
    </location>
</feature>
<dbReference type="PANTHER" id="PTHR46528:SF1">
    <property type="entry name" value="PROTEIN SON"/>
    <property type="match status" value="1"/>
</dbReference>
<keyword evidence="5" id="KW-1185">Reference proteome</keyword>
<evidence type="ECO:0000313" key="5">
    <source>
        <dbReference type="Proteomes" id="UP001642540"/>
    </source>
</evidence>
<feature type="compositionally biased region" description="Basic residues" evidence="2">
    <location>
        <begin position="371"/>
        <end position="382"/>
    </location>
</feature>
<dbReference type="InterPro" id="IPR004827">
    <property type="entry name" value="bZIP"/>
</dbReference>
<evidence type="ECO:0000256" key="2">
    <source>
        <dbReference type="SAM" id="MobiDB-lite"/>
    </source>
</evidence>
<keyword evidence="1" id="KW-0479">Metal-binding</keyword>
<sequence>MDISMKVKDEPVEYLEDLESVDEGEEDSSQSEEGDEDKSEEEEGDLEIKEEVDSENDDDNDNEHQHEEDNDKLSSEEEESISESEDEKKSERSKVPKERHQNVVKLVKKNGEKGNKINITMTAEEKLKAKRASNAASSRRLRQRRKEEAEKLKKGASSSPKRVKLDFLSKKERDRERKRLQRVQQRAQMTPEEIAVKNRELAQRKVMQRIEKKAKMTEEELAEKREGERLLYLQKKAEKGEEMFKKKRERDNARNAKMSEEERKKKNEYGKKWRENWNEEQHEKHLEKVRKYYQRKSKKLKDQEPDKLEEMRRQWREKDKARRELERKMKAEGKEVTKKQYKKREKQGTFDRVKYLRDRRAQETPEERQKRLNQGKKNAAKRKLRKNLLEAGASAEQIKHELWQLEKTFQPSTRTLKRRTRSATENNNEGNNTVLLGGFMPPIPFQEIEVPLPSNFVSISETTGYNTQIISYYPNYPNQQIENIEIIQEYHQLQQQQQDADSNMSIIGNVDSNSYDVQDRPKDDHVELHDFSIVSGNQPLSSSSAFFEAPSSSYSPFPVPKTLPFEESIKSDAAASENEVAANENEAASNENEPAAIENEATVNENEAAAGENEAAANKNEAAANENEVAANENEVSASGNEAAANENDAVTIPTPSPPPFLPATDEEERISSTTTVIIPPRKGPGRPRLHPPKPPKTSRPRKLPSNPSVLVECNICNQSYTSYTLPEHQRYYHHPNFNPDTKTCTSCSSSGPFRGGRDFYLNHWKPIHLKKPKIEEQIKPFICDECGATYKGQRGLEMHKETKHDNVKVSCPHCNQEFIGKPALNSHLLRLHNNEGKHPCLRCDFKAPFQDKLKTHVEKEHPSSYFPCEMCNTLKYTLADKFSHYKNCRKRPTSQTQAKLVNEEGKKGKAYNQIPTKCEICEAILTLQALCKHYLEVHDVLNERFKCEFCQKLFKKREYWVGHLEVVHEVDICSEEMKEKMRKYYVKDRSEVVIKNPNGGHHGRFANRSFKKKRKKKSLNEEDDGNDNDEEVEEEEPKPRRQGERRRGRRRGAGVDGYGDIEKDKRLVVPLVRISEEEVQKWGRRKRKETIIKIIKEENEVEHYENIIDDFREVK</sequence>
<dbReference type="PROSITE" id="PS00036">
    <property type="entry name" value="BZIP_BASIC"/>
    <property type="match status" value="1"/>
</dbReference>
<reference evidence="4 5" key="1">
    <citation type="submission" date="2024-08" db="EMBL/GenBank/DDBJ databases">
        <authorList>
            <person name="Cucini C."/>
            <person name="Frati F."/>
        </authorList>
    </citation>
    <scope>NUCLEOTIDE SEQUENCE [LARGE SCALE GENOMIC DNA]</scope>
</reference>
<dbReference type="Proteomes" id="UP001642540">
    <property type="component" value="Unassembled WGS sequence"/>
</dbReference>
<keyword evidence="1" id="KW-0862">Zinc</keyword>
<comment type="caution">
    <text evidence="4">The sequence shown here is derived from an EMBL/GenBank/DDBJ whole genome shotgun (WGS) entry which is preliminary data.</text>
</comment>
<feature type="compositionally biased region" description="Basic and acidic residues" evidence="2">
    <location>
        <begin position="163"/>
        <end position="177"/>
    </location>
</feature>
<feature type="region of interest" description="Disordered" evidence="2">
    <location>
        <begin position="996"/>
        <end position="1059"/>
    </location>
</feature>